<proteinExistence type="predicted"/>
<dbReference type="EMBL" id="KQ947405">
    <property type="protein sequence ID" value="KUJ23560.1"/>
    <property type="molecule type" value="Genomic_DNA"/>
</dbReference>
<name>A0A194XTB7_MOLSC</name>
<dbReference type="GeneID" id="28815388"/>
<keyword evidence="2" id="KW-1185">Reference proteome</keyword>
<sequence>MTPFPLSTTNVPDSLRPFSPDTLPALWNSKYTISLRTNLDVRGKSSSLWVSINVEEGSLASLWNKARSVSGINEHRSKCNKTRNCRSKIPWAEGQLRSMKSSRCLRIRYE</sequence>
<evidence type="ECO:0000313" key="1">
    <source>
        <dbReference type="EMBL" id="KUJ23560.1"/>
    </source>
</evidence>
<organism evidence="1 2">
    <name type="scientific">Mollisia scopiformis</name>
    <name type="common">Conifer needle endophyte fungus</name>
    <name type="synonym">Phialocephala scopiformis</name>
    <dbReference type="NCBI Taxonomy" id="149040"/>
    <lineage>
        <taxon>Eukaryota</taxon>
        <taxon>Fungi</taxon>
        <taxon>Dikarya</taxon>
        <taxon>Ascomycota</taxon>
        <taxon>Pezizomycotina</taxon>
        <taxon>Leotiomycetes</taxon>
        <taxon>Helotiales</taxon>
        <taxon>Mollisiaceae</taxon>
        <taxon>Mollisia</taxon>
    </lineage>
</organism>
<evidence type="ECO:0000313" key="2">
    <source>
        <dbReference type="Proteomes" id="UP000070700"/>
    </source>
</evidence>
<protein>
    <submittedName>
        <fullName evidence="1">Uncharacterized protein</fullName>
    </submittedName>
</protein>
<dbReference type="Proteomes" id="UP000070700">
    <property type="component" value="Unassembled WGS sequence"/>
</dbReference>
<dbReference type="AlphaFoldDB" id="A0A194XTB7"/>
<gene>
    <name evidence="1" type="ORF">LY89DRAFT_185842</name>
</gene>
<accession>A0A194XTB7</accession>
<dbReference type="InParanoid" id="A0A194XTB7"/>
<dbReference type="KEGG" id="psco:LY89DRAFT_185842"/>
<reference evidence="1 2" key="1">
    <citation type="submission" date="2015-10" db="EMBL/GenBank/DDBJ databases">
        <title>Full genome of DAOMC 229536 Phialocephala scopiformis, a fungal endophyte of spruce producing the potent anti-insectan compound rugulosin.</title>
        <authorList>
            <consortium name="DOE Joint Genome Institute"/>
            <person name="Walker A.K."/>
            <person name="Frasz S.L."/>
            <person name="Seifert K.A."/>
            <person name="Miller J.D."/>
            <person name="Mondo S.J."/>
            <person name="Labutti K."/>
            <person name="Lipzen A."/>
            <person name="Dockter R."/>
            <person name="Kennedy M."/>
            <person name="Grigoriev I.V."/>
            <person name="Spatafora J.W."/>
        </authorList>
    </citation>
    <scope>NUCLEOTIDE SEQUENCE [LARGE SCALE GENOMIC DNA]</scope>
    <source>
        <strain evidence="1 2">CBS 120377</strain>
    </source>
</reference>
<dbReference type="RefSeq" id="XP_018077915.1">
    <property type="nucleotide sequence ID" value="XM_018205662.1"/>
</dbReference>